<evidence type="ECO:0000313" key="2">
    <source>
        <dbReference type="Proteomes" id="UP000273307"/>
    </source>
</evidence>
<evidence type="ECO:0000313" key="1">
    <source>
        <dbReference type="EMBL" id="VBA31477.1"/>
    </source>
</evidence>
<sequence>MQAVLWTPAAFCRRGIYLDRHDLTHDAVTPMPEPLFDRTDIRRAVEALAASLERRRVIGDVHVYGGAAMILAYNPHRTATCDIASQFWLDGPMIAAIRETANEYGWPTTWLNNQASGYVARHPGEGDRVFDHPHLQVSVTPAPICRSRERNGKLLETPLRCSARSGRTSRSTTDTDP</sequence>
<keyword evidence="2" id="KW-1185">Reference proteome</keyword>
<protein>
    <submittedName>
        <fullName evidence="1">Uncharacterized protein</fullName>
    </submittedName>
</protein>
<dbReference type="EMBL" id="UPHP01000001">
    <property type="protein sequence ID" value="VBA31477.1"/>
    <property type="molecule type" value="Genomic_DNA"/>
</dbReference>
<dbReference type="AlphaFoldDB" id="A0A498PM11"/>
<accession>A0A498PM11</accession>
<organism evidence="1 2">
    <name type="scientific">Mycobacterium attenuatum</name>
    <dbReference type="NCBI Taxonomy" id="2341086"/>
    <lineage>
        <taxon>Bacteria</taxon>
        <taxon>Bacillati</taxon>
        <taxon>Actinomycetota</taxon>
        <taxon>Actinomycetes</taxon>
        <taxon>Mycobacteriales</taxon>
        <taxon>Mycobacteriaceae</taxon>
        <taxon>Mycobacterium</taxon>
    </lineage>
</organism>
<name>A0A498PM11_9MYCO</name>
<dbReference type="Proteomes" id="UP000273307">
    <property type="component" value="Unassembled WGS sequence"/>
</dbReference>
<gene>
    <name evidence="1" type="ORF">LAUMK136_00068</name>
</gene>
<proteinExistence type="predicted"/>
<reference evidence="1 2" key="1">
    <citation type="submission" date="2018-09" db="EMBL/GenBank/DDBJ databases">
        <authorList>
            <person name="Tagini F."/>
        </authorList>
    </citation>
    <scope>NUCLEOTIDE SEQUENCE [LARGE SCALE GENOMIC DNA]</scope>
    <source>
        <strain evidence="1 2">MK136</strain>
    </source>
</reference>